<dbReference type="Proteomes" id="UP000031594">
    <property type="component" value="Unassembled WGS sequence"/>
</dbReference>
<comment type="caution">
    <text evidence="1">The sequence shown here is derived from an EMBL/GenBank/DDBJ whole genome shotgun (WGS) entry which is preliminary data.</text>
</comment>
<evidence type="ECO:0000313" key="1">
    <source>
        <dbReference type="EMBL" id="KIE59412.1"/>
    </source>
</evidence>
<accession>A0ABR4ZYW7</accession>
<dbReference type="EMBL" id="JQNX01000001">
    <property type="protein sequence ID" value="KIE59412.1"/>
    <property type="molecule type" value="Genomic_DNA"/>
</dbReference>
<gene>
    <name evidence="1" type="ORF">A946_01585</name>
</gene>
<reference evidence="1 2" key="1">
    <citation type="submission" date="2014-08" db="EMBL/GenBank/DDBJ databases">
        <title>Methylacidiphilum kamchatkense strain Kam1 draft genome sequence.</title>
        <authorList>
            <person name="Birkeland N.-K."/>
            <person name="Erikstad H.A."/>
        </authorList>
    </citation>
    <scope>NUCLEOTIDE SEQUENCE [LARGE SCALE GENOMIC DNA]</scope>
    <source>
        <strain evidence="1 2">Kam1</strain>
    </source>
</reference>
<name>A0ABR4ZYW7_9BACT</name>
<keyword evidence="2" id="KW-1185">Reference proteome</keyword>
<sequence length="75" mass="8513">MKTNHFLQDWLTVPSVDQLFANAAILWPGKKEAAACLLHLLLMPNDLIASFEEHGCNLYTAGFFSRKKPILLRDQ</sequence>
<evidence type="ECO:0000313" key="2">
    <source>
        <dbReference type="Proteomes" id="UP000031594"/>
    </source>
</evidence>
<proteinExistence type="predicted"/>
<protein>
    <submittedName>
        <fullName evidence="1">Uncharacterized protein</fullName>
    </submittedName>
</protein>
<organism evidence="1 2">
    <name type="scientific">Methylacidiphilum kamchatkense Kam1</name>
    <dbReference type="NCBI Taxonomy" id="1202785"/>
    <lineage>
        <taxon>Bacteria</taxon>
        <taxon>Pseudomonadati</taxon>
        <taxon>Verrucomicrobiota</taxon>
        <taxon>Methylacidiphilae</taxon>
        <taxon>Methylacidiphilales</taxon>
        <taxon>Methylacidiphilaceae</taxon>
        <taxon>Methylacidiphilum (ex Ratnadevi et al. 2023)</taxon>
    </lineage>
</organism>